<organism evidence="3 4">
    <name type="scientific">Allokutzneria albata</name>
    <name type="common">Kibdelosporangium albatum</name>
    <dbReference type="NCBI Taxonomy" id="211114"/>
    <lineage>
        <taxon>Bacteria</taxon>
        <taxon>Bacillati</taxon>
        <taxon>Actinomycetota</taxon>
        <taxon>Actinomycetes</taxon>
        <taxon>Pseudonocardiales</taxon>
        <taxon>Pseudonocardiaceae</taxon>
        <taxon>Allokutzneria</taxon>
    </lineage>
</organism>
<gene>
    <name evidence="3" type="ORF">SAMN04489726_4694</name>
</gene>
<keyword evidence="2" id="KW-0812">Transmembrane</keyword>
<accession>A0A1G9YC38</accession>
<dbReference type="AlphaFoldDB" id="A0A1G9YC38"/>
<sequence length="227" mass="22174">MIAHSPVPPSGAPAGKSWGATSSGVPRRSVPHLVAALLLVTVCAGAGALVAAQWGARETVLVLARPVDAGSVLAREDLTTVGIAVDTGLDAVPAAASGTVVGQAVAYAVPAGTLLTRGLLGAAQSPPAGRAVVAVVVSPGQWPPSLARGARVAVQASPTSSPTASTVSGTAPSMPGSAWTAVVVDVNAREGDKTVLSLLLAEREARAVAAVPVGQLSVVHLAHGGGR</sequence>
<dbReference type="STRING" id="211114.SAMN04489726_4694"/>
<dbReference type="CDD" id="cd11614">
    <property type="entry name" value="SAF_CpaB_FlgA_like"/>
    <property type="match status" value="1"/>
</dbReference>
<dbReference type="EMBL" id="LT629701">
    <property type="protein sequence ID" value="SDN05983.1"/>
    <property type="molecule type" value="Genomic_DNA"/>
</dbReference>
<feature type="region of interest" description="Disordered" evidence="1">
    <location>
        <begin position="1"/>
        <end position="23"/>
    </location>
</feature>
<evidence type="ECO:0000256" key="2">
    <source>
        <dbReference type="SAM" id="Phobius"/>
    </source>
</evidence>
<evidence type="ECO:0000256" key="1">
    <source>
        <dbReference type="SAM" id="MobiDB-lite"/>
    </source>
</evidence>
<keyword evidence="2" id="KW-0472">Membrane</keyword>
<dbReference type="Proteomes" id="UP000183376">
    <property type="component" value="Chromosome I"/>
</dbReference>
<protein>
    <submittedName>
        <fullName evidence="3">SAF domain-containing protein</fullName>
    </submittedName>
</protein>
<feature type="compositionally biased region" description="Pro residues" evidence="1">
    <location>
        <begin position="1"/>
        <end position="11"/>
    </location>
</feature>
<keyword evidence="4" id="KW-1185">Reference proteome</keyword>
<name>A0A1G9YC38_ALLAB</name>
<reference evidence="3 4" key="1">
    <citation type="submission" date="2016-10" db="EMBL/GenBank/DDBJ databases">
        <authorList>
            <person name="de Groot N.N."/>
        </authorList>
    </citation>
    <scope>NUCLEOTIDE SEQUENCE [LARGE SCALE GENOMIC DNA]</scope>
    <source>
        <strain evidence="3 4">DSM 44149</strain>
    </source>
</reference>
<evidence type="ECO:0000313" key="4">
    <source>
        <dbReference type="Proteomes" id="UP000183376"/>
    </source>
</evidence>
<dbReference type="eggNOG" id="COG1261">
    <property type="taxonomic scope" value="Bacteria"/>
</dbReference>
<proteinExistence type="predicted"/>
<evidence type="ECO:0000313" key="3">
    <source>
        <dbReference type="EMBL" id="SDN05983.1"/>
    </source>
</evidence>
<feature type="transmembrane region" description="Helical" evidence="2">
    <location>
        <begin position="33"/>
        <end position="56"/>
    </location>
</feature>
<keyword evidence="2" id="KW-1133">Transmembrane helix</keyword>